<reference evidence="1" key="1">
    <citation type="submission" date="2014-12" db="EMBL/GenBank/DDBJ databases">
        <title>Insight into the proteome of Arion vulgaris.</title>
        <authorList>
            <person name="Aradska J."/>
            <person name="Bulat T."/>
            <person name="Smidak R."/>
            <person name="Sarate P."/>
            <person name="Gangsoo J."/>
            <person name="Sialana F."/>
            <person name="Bilban M."/>
            <person name="Lubec G."/>
        </authorList>
    </citation>
    <scope>NUCLEOTIDE SEQUENCE</scope>
    <source>
        <tissue evidence="1">Skin</tissue>
    </source>
</reference>
<protein>
    <submittedName>
        <fullName evidence="1">Uncharacterized protein</fullName>
    </submittedName>
</protein>
<evidence type="ECO:0000313" key="1">
    <source>
        <dbReference type="EMBL" id="CEK95257.1"/>
    </source>
</evidence>
<organism evidence="1">
    <name type="scientific">Arion vulgaris</name>
    <dbReference type="NCBI Taxonomy" id="1028688"/>
    <lineage>
        <taxon>Eukaryota</taxon>
        <taxon>Metazoa</taxon>
        <taxon>Spiralia</taxon>
        <taxon>Lophotrochozoa</taxon>
        <taxon>Mollusca</taxon>
        <taxon>Gastropoda</taxon>
        <taxon>Heterobranchia</taxon>
        <taxon>Euthyneura</taxon>
        <taxon>Panpulmonata</taxon>
        <taxon>Eupulmonata</taxon>
        <taxon>Stylommatophora</taxon>
        <taxon>Helicina</taxon>
        <taxon>Arionoidea</taxon>
        <taxon>Arionidae</taxon>
        <taxon>Arion</taxon>
    </lineage>
</organism>
<accession>A0A0B7BQV6</accession>
<gene>
    <name evidence="1" type="primary">ORF206133</name>
</gene>
<name>A0A0B7BQV6_9EUPU</name>
<dbReference type="AlphaFoldDB" id="A0A0B7BQV6"/>
<sequence>MQEYKAMSVVLHLADTAVVQEGHSKDNVDIINAISEACCTDDLKNIYKSTSLSRVKEIGVKMGTAKHKHFVRATRCLINQH</sequence>
<proteinExistence type="predicted"/>
<dbReference type="EMBL" id="HACG01048392">
    <property type="protein sequence ID" value="CEK95257.1"/>
    <property type="molecule type" value="Transcribed_RNA"/>
</dbReference>